<dbReference type="Proteomes" id="UP000183407">
    <property type="component" value="Unassembled WGS sequence"/>
</dbReference>
<dbReference type="PROSITE" id="PS00061">
    <property type="entry name" value="ADH_SHORT"/>
    <property type="match status" value="1"/>
</dbReference>
<dbReference type="InterPro" id="IPR036291">
    <property type="entry name" value="NAD(P)-bd_dom_sf"/>
</dbReference>
<evidence type="ECO:0000313" key="4">
    <source>
        <dbReference type="EMBL" id="SEB35438.1"/>
    </source>
</evidence>
<proteinExistence type="inferred from homology"/>
<dbReference type="CDD" id="cd05233">
    <property type="entry name" value="SDR_c"/>
    <property type="match status" value="1"/>
</dbReference>
<dbReference type="FunFam" id="3.40.50.720:FF:000084">
    <property type="entry name" value="Short-chain dehydrogenase reductase"/>
    <property type="match status" value="1"/>
</dbReference>
<dbReference type="PRINTS" id="PR00081">
    <property type="entry name" value="GDHRDH"/>
</dbReference>
<dbReference type="AlphaFoldDB" id="A0A1H4IQ91"/>
<evidence type="ECO:0000313" key="5">
    <source>
        <dbReference type="Proteomes" id="UP000183407"/>
    </source>
</evidence>
<dbReference type="SUPFAM" id="SSF51735">
    <property type="entry name" value="NAD(P)-binding Rossmann-fold domains"/>
    <property type="match status" value="1"/>
</dbReference>
<dbReference type="Pfam" id="PF13561">
    <property type="entry name" value="adh_short_C2"/>
    <property type="match status" value="1"/>
</dbReference>
<dbReference type="EMBL" id="FNTL01000002">
    <property type="protein sequence ID" value="SEB35438.1"/>
    <property type="molecule type" value="Genomic_DNA"/>
</dbReference>
<evidence type="ECO:0000259" key="3">
    <source>
        <dbReference type="SMART" id="SM00822"/>
    </source>
</evidence>
<dbReference type="GO" id="GO:0016616">
    <property type="term" value="F:oxidoreductase activity, acting on the CH-OH group of donors, NAD or NADP as acceptor"/>
    <property type="evidence" value="ECO:0007669"/>
    <property type="project" value="UniProtKB-ARBA"/>
</dbReference>
<keyword evidence="2" id="KW-0560">Oxidoreductase</keyword>
<protein>
    <submittedName>
        <fullName evidence="4">3alpha(Or 20beta)-hydroxysteroid dehydrogenase</fullName>
    </submittedName>
</protein>
<dbReference type="PANTHER" id="PTHR42760">
    <property type="entry name" value="SHORT-CHAIN DEHYDROGENASES/REDUCTASES FAMILY MEMBER"/>
    <property type="match status" value="1"/>
</dbReference>
<accession>A0A1H4IQ91</accession>
<dbReference type="PANTHER" id="PTHR42760:SF133">
    <property type="entry name" value="3-OXOACYL-[ACYL-CARRIER-PROTEIN] REDUCTASE"/>
    <property type="match status" value="1"/>
</dbReference>
<dbReference type="PRINTS" id="PR00080">
    <property type="entry name" value="SDRFAMILY"/>
</dbReference>
<dbReference type="InterPro" id="IPR057326">
    <property type="entry name" value="KR_dom"/>
</dbReference>
<dbReference type="Gene3D" id="3.40.50.720">
    <property type="entry name" value="NAD(P)-binding Rossmann-like Domain"/>
    <property type="match status" value="1"/>
</dbReference>
<dbReference type="InterPro" id="IPR002347">
    <property type="entry name" value="SDR_fam"/>
</dbReference>
<dbReference type="SMART" id="SM00822">
    <property type="entry name" value="PKS_KR"/>
    <property type="match status" value="1"/>
</dbReference>
<organism evidence="4 5">
    <name type="scientific">Rhodococcus jostii</name>
    <dbReference type="NCBI Taxonomy" id="132919"/>
    <lineage>
        <taxon>Bacteria</taxon>
        <taxon>Bacillati</taxon>
        <taxon>Actinomycetota</taxon>
        <taxon>Actinomycetes</taxon>
        <taxon>Mycobacteriales</taxon>
        <taxon>Nocardiaceae</taxon>
        <taxon>Rhodococcus</taxon>
    </lineage>
</organism>
<name>A0A1H4IQ91_RHOJO</name>
<comment type="similarity">
    <text evidence="1">Belongs to the short-chain dehydrogenases/reductases (SDR) family.</text>
</comment>
<dbReference type="InterPro" id="IPR020904">
    <property type="entry name" value="Sc_DH/Rdtase_CS"/>
</dbReference>
<gene>
    <name evidence="4" type="ORF">SAMN04490220_0281</name>
</gene>
<evidence type="ECO:0000256" key="2">
    <source>
        <dbReference type="ARBA" id="ARBA00023002"/>
    </source>
</evidence>
<feature type="domain" description="Ketoreductase" evidence="3">
    <location>
        <begin position="6"/>
        <end position="184"/>
    </location>
</feature>
<reference evidence="5" key="1">
    <citation type="submission" date="2016-10" db="EMBL/GenBank/DDBJ databases">
        <authorList>
            <person name="Varghese N."/>
        </authorList>
    </citation>
    <scope>NUCLEOTIDE SEQUENCE [LARGE SCALE GENOMIC DNA]</scope>
    <source>
        <strain evidence="5">DSM 44719</strain>
    </source>
</reference>
<evidence type="ECO:0000256" key="1">
    <source>
        <dbReference type="ARBA" id="ARBA00006484"/>
    </source>
</evidence>
<sequence>MNLNQKVVIITGAATGQGLETARLLSEREARVVLADIDPTVTEVAEAIGPEALGVVHDVTDEESWEKIVETALSRFGAVNGLVNNAGIYRRSPLSEPALEEERLLHSVNQLGPLLGVLAVSKVMTNGGSIINVSSTAGCTGAVGISSYTMTKWSVRGLTRSAAAELAPRDIRVNCVIPGLIDTAMAKHNGESVNNEIVASTLLGRMGRPGEVATVNAFLLSDDASYITGTDIVVDGGLLATH</sequence>